<feature type="transmembrane region" description="Helical" evidence="1">
    <location>
        <begin position="173"/>
        <end position="195"/>
    </location>
</feature>
<accession>A0ABN1UA54</accession>
<proteinExistence type="predicted"/>
<feature type="transmembrane region" description="Helical" evidence="1">
    <location>
        <begin position="67"/>
        <end position="90"/>
    </location>
</feature>
<dbReference type="Proteomes" id="UP001499979">
    <property type="component" value="Unassembled WGS sequence"/>
</dbReference>
<keyword evidence="1" id="KW-0812">Transmembrane</keyword>
<dbReference type="EMBL" id="BAAAJE010000002">
    <property type="protein sequence ID" value="GAA1130155.1"/>
    <property type="molecule type" value="Genomic_DNA"/>
</dbReference>
<comment type="caution">
    <text evidence="2">The sequence shown here is derived from an EMBL/GenBank/DDBJ whole genome shotgun (WGS) entry which is preliminary data.</text>
</comment>
<reference evidence="2 3" key="1">
    <citation type="journal article" date="2019" name="Int. J. Syst. Evol. Microbiol.">
        <title>The Global Catalogue of Microorganisms (GCM) 10K type strain sequencing project: providing services to taxonomists for standard genome sequencing and annotation.</title>
        <authorList>
            <consortium name="The Broad Institute Genomics Platform"/>
            <consortium name="The Broad Institute Genome Sequencing Center for Infectious Disease"/>
            <person name="Wu L."/>
            <person name="Ma J."/>
        </authorList>
    </citation>
    <scope>NUCLEOTIDE SEQUENCE [LARGE SCALE GENOMIC DNA]</scope>
    <source>
        <strain evidence="2 3">JCM 11813</strain>
    </source>
</reference>
<gene>
    <name evidence="2" type="ORF">GCM10009606_07570</name>
</gene>
<feature type="transmembrane region" description="Helical" evidence="1">
    <location>
        <begin position="12"/>
        <end position="29"/>
    </location>
</feature>
<dbReference type="Pfam" id="PF09490">
    <property type="entry name" value="CbtA"/>
    <property type="match status" value="1"/>
</dbReference>
<feature type="transmembrane region" description="Helical" evidence="1">
    <location>
        <begin position="102"/>
        <end position="122"/>
    </location>
</feature>
<sequence length="252" mass="26708">MGFLDLLRRGAAAGAAAGCAAALMMWLVVEPLLRKALVIEDARNARTMSGHRMSEMEEPLVSRTGQVLGGMTTGLIVRLIFGVVFAIVFGKVRHRLPATTDYGRSLMLALLGFGVFTLAPALKIPGNPPAVGDPATVGRRTLIYVLTILIALALVLAAFELDRFLASRHLSSPVRTTLVVIAFVAVAGTVFALTPGTPDKIASDMPAKLIWDFRIAYLAQLGLMWATLGMVFGLLVTPRRQGAAAAGEVSIA</sequence>
<organism evidence="2 3">
    <name type="scientific">Nocardioides aquiterrae</name>
    <dbReference type="NCBI Taxonomy" id="203799"/>
    <lineage>
        <taxon>Bacteria</taxon>
        <taxon>Bacillati</taxon>
        <taxon>Actinomycetota</taxon>
        <taxon>Actinomycetes</taxon>
        <taxon>Propionibacteriales</taxon>
        <taxon>Nocardioidaceae</taxon>
        <taxon>Nocardioides</taxon>
    </lineage>
</organism>
<feature type="transmembrane region" description="Helical" evidence="1">
    <location>
        <begin position="142"/>
        <end position="161"/>
    </location>
</feature>
<keyword evidence="3" id="KW-1185">Reference proteome</keyword>
<keyword evidence="1" id="KW-1133">Transmembrane helix</keyword>
<evidence type="ECO:0000313" key="3">
    <source>
        <dbReference type="Proteomes" id="UP001499979"/>
    </source>
</evidence>
<evidence type="ECO:0000313" key="2">
    <source>
        <dbReference type="EMBL" id="GAA1130155.1"/>
    </source>
</evidence>
<dbReference type="InterPro" id="IPR012666">
    <property type="entry name" value="CbtA_put"/>
</dbReference>
<evidence type="ECO:0000256" key="1">
    <source>
        <dbReference type="SAM" id="Phobius"/>
    </source>
</evidence>
<feature type="transmembrane region" description="Helical" evidence="1">
    <location>
        <begin position="215"/>
        <end position="236"/>
    </location>
</feature>
<protein>
    <submittedName>
        <fullName evidence="2">CbtA family protein</fullName>
    </submittedName>
</protein>
<dbReference type="RefSeq" id="WP_343905785.1">
    <property type="nucleotide sequence ID" value="NZ_BAAAJE010000002.1"/>
</dbReference>
<keyword evidence="1" id="KW-0472">Membrane</keyword>
<name>A0ABN1UA54_9ACTN</name>